<protein>
    <submittedName>
        <fullName evidence="1">Uncharacterized protein</fullName>
    </submittedName>
</protein>
<dbReference type="Proteomes" id="UP000320212">
    <property type="component" value="Unassembled WGS sequence"/>
</dbReference>
<dbReference type="EMBL" id="VMTR01000016">
    <property type="protein sequence ID" value="TVT95820.1"/>
    <property type="molecule type" value="Genomic_DNA"/>
</dbReference>
<accession>A0A558GDH7</accession>
<dbReference type="AlphaFoldDB" id="A0A558GDH7"/>
<reference evidence="1 2" key="1">
    <citation type="submission" date="2019-07" db="EMBL/GenBank/DDBJ databases">
        <title>Draft genome sequence of Haloferax volcanii SS0101, isolated from salt farm in Samut Sakhon, Thailand.</title>
        <authorList>
            <person name="Wanthongcharoen S."/>
            <person name="Yamprayoonswat W."/>
            <person name="Ruangsuj P."/>
            <person name="Thongpramul N."/>
            <person name="Jumpathong W."/>
            <person name="Sittihan S."/>
            <person name="Kanjanavas P."/>
            <person name="Yasawong M."/>
        </authorList>
    </citation>
    <scope>NUCLEOTIDE SEQUENCE [LARGE SCALE GENOMIC DNA]</scope>
    <source>
        <strain evidence="1 2">SS0101</strain>
    </source>
</reference>
<organism evidence="1 2">
    <name type="scientific">Haloferax volcanii</name>
    <name type="common">Halobacterium volcanii</name>
    <dbReference type="NCBI Taxonomy" id="2246"/>
    <lineage>
        <taxon>Archaea</taxon>
        <taxon>Methanobacteriati</taxon>
        <taxon>Methanobacteriota</taxon>
        <taxon>Stenosarchaea group</taxon>
        <taxon>Halobacteria</taxon>
        <taxon>Halobacteriales</taxon>
        <taxon>Haloferacaceae</taxon>
        <taxon>Haloferax</taxon>
    </lineage>
</organism>
<proteinExistence type="predicted"/>
<dbReference type="RefSeq" id="WP_144858491.1">
    <property type="nucleotide sequence ID" value="NZ_VMTR01000016.1"/>
</dbReference>
<name>A0A558GDH7_HALVO</name>
<evidence type="ECO:0000313" key="1">
    <source>
        <dbReference type="EMBL" id="TVT95820.1"/>
    </source>
</evidence>
<sequence length="422" mass="48496">MDQNFTKGELLHLKHIFKSQTKKIAWYYGDNETTAGNRRELAEALVREYPDEVEDLLYVLDNLTVKKNKFEENLVSEGVPGDLVDELEPTTRQLLVFAYHELYDEDDFSAKLEFLILDSRLFKETTERTYKYDRDRFDLKNFEAAVRRHVRRRNDELYRPFTIRYHETDDTIFLDFYKETARVMQNIFKQRKKDEVAPSDNPTVTHESGYTIKTLLCRVDTSADDEVKFVFKTDPQSSWNGEMERFFEAVAGIEDPFDETNQEVDDGASEVLDTAVSTAQGNEKDISAEEVEEVEDAVTETMEDLAGDSLPDDAPAISEGNVQWVGWVVDNDEDTMIVSDDFTAATNLVNFVKNTPDAGENLFHILSEAEKGNIGLRFRSDFGDGNNETFIVRSKFWTEEKQVDEQARNLLSAVFKGGEDAE</sequence>
<gene>
    <name evidence="1" type="ORF">FQA18_04300</name>
</gene>
<comment type="caution">
    <text evidence="1">The sequence shown here is derived from an EMBL/GenBank/DDBJ whole genome shotgun (WGS) entry which is preliminary data.</text>
</comment>
<evidence type="ECO:0000313" key="2">
    <source>
        <dbReference type="Proteomes" id="UP000320212"/>
    </source>
</evidence>